<dbReference type="EMBL" id="OUUY01000007">
    <property type="protein sequence ID" value="SPP99654.1"/>
    <property type="molecule type" value="Genomic_DNA"/>
</dbReference>
<keyword evidence="8" id="KW-1185">Reference proteome</keyword>
<dbReference type="GO" id="GO:0003955">
    <property type="term" value="F:NAD(P)H dehydrogenase (quinone) activity"/>
    <property type="evidence" value="ECO:0007669"/>
    <property type="project" value="TreeGrafter"/>
</dbReference>
<accession>A0A2U3QE46</accession>
<evidence type="ECO:0000259" key="6">
    <source>
        <dbReference type="Pfam" id="PF07992"/>
    </source>
</evidence>
<reference evidence="8" key="1">
    <citation type="submission" date="2018-03" db="EMBL/GenBank/DDBJ databases">
        <authorList>
            <person name="Zecchin S."/>
        </authorList>
    </citation>
    <scope>NUCLEOTIDE SEQUENCE [LARGE SCALE GENOMIC DNA]</scope>
</reference>
<evidence type="ECO:0000256" key="4">
    <source>
        <dbReference type="ARBA" id="ARBA00022827"/>
    </source>
</evidence>
<evidence type="ECO:0000256" key="3">
    <source>
        <dbReference type="ARBA" id="ARBA00022630"/>
    </source>
</evidence>
<dbReference type="SUPFAM" id="SSF51905">
    <property type="entry name" value="FAD/NAD(P)-binding domain"/>
    <property type="match status" value="2"/>
</dbReference>
<dbReference type="InterPro" id="IPR051169">
    <property type="entry name" value="NADH-Q_oxidoreductase"/>
</dbReference>
<evidence type="ECO:0000313" key="7">
    <source>
        <dbReference type="EMBL" id="SPP99654.1"/>
    </source>
</evidence>
<proteinExistence type="inferred from homology"/>
<name>A0A2U3QE46_9BACT</name>
<dbReference type="PRINTS" id="PR00411">
    <property type="entry name" value="PNDRDTASEI"/>
</dbReference>
<keyword evidence="4" id="KW-0274">FAD</keyword>
<evidence type="ECO:0000256" key="1">
    <source>
        <dbReference type="ARBA" id="ARBA00001974"/>
    </source>
</evidence>
<keyword evidence="3" id="KW-0285">Flavoprotein</keyword>
<dbReference type="OrthoDB" id="9781621at2"/>
<feature type="domain" description="FAD/NAD(P)-binding" evidence="6">
    <location>
        <begin position="4"/>
        <end position="312"/>
    </location>
</feature>
<dbReference type="PANTHER" id="PTHR42913:SF3">
    <property type="entry name" value="64 KDA MITOCHONDRIAL NADH DEHYDROGENASE (EUROFUNG)"/>
    <property type="match status" value="1"/>
</dbReference>
<keyword evidence="5" id="KW-0560">Oxidoreductase</keyword>
<dbReference type="Proteomes" id="UP000245125">
    <property type="component" value="Unassembled WGS sequence"/>
</dbReference>
<dbReference type="Gene3D" id="3.50.50.100">
    <property type="match status" value="1"/>
</dbReference>
<evidence type="ECO:0000313" key="8">
    <source>
        <dbReference type="Proteomes" id="UP000245125"/>
    </source>
</evidence>
<dbReference type="Pfam" id="PF07992">
    <property type="entry name" value="Pyr_redox_2"/>
    <property type="match status" value="1"/>
</dbReference>
<dbReference type="PRINTS" id="PR00368">
    <property type="entry name" value="FADPNR"/>
</dbReference>
<dbReference type="AlphaFoldDB" id="A0A2U3QE46"/>
<organism evidence="7 8">
    <name type="scientific">Candidatus Sulfobium mesophilum</name>
    <dbReference type="NCBI Taxonomy" id="2016548"/>
    <lineage>
        <taxon>Bacteria</taxon>
        <taxon>Pseudomonadati</taxon>
        <taxon>Nitrospirota</taxon>
        <taxon>Nitrospiria</taxon>
        <taxon>Nitrospirales</taxon>
        <taxon>Nitrospiraceae</taxon>
        <taxon>Candidatus Sulfobium</taxon>
    </lineage>
</organism>
<comment type="cofactor">
    <cofactor evidence="1">
        <name>FAD</name>
        <dbReference type="ChEBI" id="CHEBI:57692"/>
    </cofactor>
</comment>
<dbReference type="InterPro" id="IPR036188">
    <property type="entry name" value="FAD/NAD-bd_sf"/>
</dbReference>
<dbReference type="GO" id="GO:0019646">
    <property type="term" value="P:aerobic electron transport chain"/>
    <property type="evidence" value="ECO:0007669"/>
    <property type="project" value="TreeGrafter"/>
</dbReference>
<dbReference type="PANTHER" id="PTHR42913">
    <property type="entry name" value="APOPTOSIS-INDUCING FACTOR 1"/>
    <property type="match status" value="1"/>
</dbReference>
<gene>
    <name evidence="7" type="ORF">NBG4_1040004</name>
</gene>
<comment type="similarity">
    <text evidence="2">Belongs to the NADH dehydrogenase family.</text>
</comment>
<dbReference type="InterPro" id="IPR023753">
    <property type="entry name" value="FAD/NAD-binding_dom"/>
</dbReference>
<evidence type="ECO:0000256" key="2">
    <source>
        <dbReference type="ARBA" id="ARBA00005272"/>
    </source>
</evidence>
<protein>
    <recommendedName>
        <fullName evidence="6">FAD/NAD(P)-binding domain-containing protein</fullName>
    </recommendedName>
</protein>
<sequence>MTENVVIVGGGFGGLETALSLKKLLPSSVRIILIDRSEYHSFIPSIHEVVSGTIRARDIQIPLAVILRIPGIEFVHDEVLSLDVKSKQVFTSSRVLDYDYLVLSSGGETNFSDVQGAGNFSYRFRSPEDAERIHADLCSLLADRNKVCSVIIAGGGPEGAEVAGELLDLIRGYGYRHDLNSGRLTLTLIHDQDNLLPGFPLKAREFSQEYLLQKGLTIVTGHRIDEVQQNLVILDSGVKHSMSMLIWTGGIKPTRLIQQLPLAKDPNGWLKVTDRLHSQDDEYVYGVGDIISIYVNEEPLSLARLAYHALDQALIASMNINSHLQGRRQVGYSPKDKPQLVSLGKEMGICAYKDKFLSGQWVVLLKKVVQARHLMTYLTKTGLSPVTSRIPGSEFRHLLRILSPL</sequence>
<evidence type="ECO:0000256" key="5">
    <source>
        <dbReference type="ARBA" id="ARBA00023002"/>
    </source>
</evidence>